<dbReference type="EMBL" id="CABFPH010000012">
    <property type="protein sequence ID" value="VUD70731.1"/>
    <property type="molecule type" value="Genomic_DNA"/>
</dbReference>
<accession>A0A509E964</accession>
<evidence type="ECO:0000313" key="1">
    <source>
        <dbReference type="EMBL" id="VUD70731.1"/>
    </source>
</evidence>
<sequence length="39" mass="4509">MSDWTSDKVKPVYHSENAIFINASKYARKNIPICAYYLA</sequence>
<proteinExistence type="predicted"/>
<reference evidence="1 2" key="1">
    <citation type="submission" date="2019-06" db="EMBL/GenBank/DDBJ databases">
        <authorList>
            <person name="Rodrigo-Torres L."/>
            <person name="Arahal R. D."/>
            <person name="Lucena T."/>
        </authorList>
    </citation>
    <scope>NUCLEOTIDE SEQUENCE [LARGE SCALE GENOMIC DNA]</scope>
    <source>
        <strain evidence="1 2">SB0023/3</strain>
    </source>
</reference>
<dbReference type="Proteomes" id="UP000410984">
    <property type="component" value="Unassembled WGS sequence"/>
</dbReference>
<gene>
    <name evidence="1" type="ORF">MET9862_01304</name>
</gene>
<name>A0A509E964_9HYPH</name>
<dbReference type="AlphaFoldDB" id="A0A509E964"/>
<keyword evidence="2" id="KW-1185">Reference proteome</keyword>
<evidence type="ECO:0000313" key="2">
    <source>
        <dbReference type="Proteomes" id="UP000410984"/>
    </source>
</evidence>
<protein>
    <submittedName>
        <fullName evidence="1">Uncharacterized protein</fullName>
    </submittedName>
</protein>
<organism evidence="1 2">
    <name type="scientific">Methylobacterium symbioticum</name>
    <dbReference type="NCBI Taxonomy" id="2584084"/>
    <lineage>
        <taxon>Bacteria</taxon>
        <taxon>Pseudomonadati</taxon>
        <taxon>Pseudomonadota</taxon>
        <taxon>Alphaproteobacteria</taxon>
        <taxon>Hyphomicrobiales</taxon>
        <taxon>Methylobacteriaceae</taxon>
        <taxon>Methylobacterium</taxon>
    </lineage>
</organism>